<dbReference type="PANTHER" id="PTHR45138">
    <property type="entry name" value="REGULATORY COMPONENTS OF SENSORY TRANSDUCTION SYSTEM"/>
    <property type="match status" value="1"/>
</dbReference>
<dbReference type="Proteomes" id="UP000275394">
    <property type="component" value="Unassembled WGS sequence"/>
</dbReference>
<dbReference type="NCBIfam" id="TIGR00254">
    <property type="entry name" value="GGDEF"/>
    <property type="match status" value="1"/>
</dbReference>
<dbReference type="SMART" id="SM00267">
    <property type="entry name" value="GGDEF"/>
    <property type="match status" value="1"/>
</dbReference>
<feature type="transmembrane region" description="Helical" evidence="3">
    <location>
        <begin position="100"/>
        <end position="123"/>
    </location>
</feature>
<feature type="transmembrane region" description="Helical" evidence="3">
    <location>
        <begin position="71"/>
        <end position="88"/>
    </location>
</feature>
<comment type="caution">
    <text evidence="5">The sequence shown here is derived from an EMBL/GenBank/DDBJ whole genome shotgun (WGS) entry which is preliminary data.</text>
</comment>
<evidence type="ECO:0000313" key="6">
    <source>
        <dbReference type="Proteomes" id="UP000275394"/>
    </source>
</evidence>
<dbReference type="CDD" id="cd01949">
    <property type="entry name" value="GGDEF"/>
    <property type="match status" value="1"/>
</dbReference>
<protein>
    <recommendedName>
        <fullName evidence="1">diguanylate cyclase</fullName>
        <ecNumber evidence="1">2.7.7.65</ecNumber>
    </recommendedName>
</protein>
<evidence type="ECO:0000256" key="3">
    <source>
        <dbReference type="SAM" id="Phobius"/>
    </source>
</evidence>
<keyword evidence="3" id="KW-0472">Membrane</keyword>
<dbReference type="InterPro" id="IPR029787">
    <property type="entry name" value="Nucleotide_cyclase"/>
</dbReference>
<gene>
    <name evidence="5" type="ORF">EDC56_3739</name>
</gene>
<evidence type="ECO:0000256" key="2">
    <source>
        <dbReference type="ARBA" id="ARBA00034247"/>
    </source>
</evidence>
<feature type="domain" description="GGDEF" evidence="4">
    <location>
        <begin position="173"/>
        <end position="310"/>
    </location>
</feature>
<dbReference type="Gene3D" id="3.30.70.270">
    <property type="match status" value="1"/>
</dbReference>
<name>A0A3N2D617_9GAMM</name>
<dbReference type="InterPro" id="IPR000160">
    <property type="entry name" value="GGDEF_dom"/>
</dbReference>
<comment type="catalytic activity">
    <reaction evidence="2">
        <text>2 GTP = 3',3'-c-di-GMP + 2 diphosphate</text>
        <dbReference type="Rhea" id="RHEA:24898"/>
        <dbReference type="ChEBI" id="CHEBI:33019"/>
        <dbReference type="ChEBI" id="CHEBI:37565"/>
        <dbReference type="ChEBI" id="CHEBI:58805"/>
        <dbReference type="EC" id="2.7.7.65"/>
    </reaction>
</comment>
<dbReference type="OrthoDB" id="5914567at2"/>
<dbReference type="InterPro" id="IPR043128">
    <property type="entry name" value="Rev_trsase/Diguanyl_cyclase"/>
</dbReference>
<dbReference type="EMBL" id="RKHR01000009">
    <property type="protein sequence ID" value="ROR94924.1"/>
    <property type="molecule type" value="Genomic_DNA"/>
</dbReference>
<reference evidence="5 6" key="1">
    <citation type="submission" date="2018-11" db="EMBL/GenBank/DDBJ databases">
        <title>Genomic Encyclopedia of Type Strains, Phase IV (KMG-IV): sequencing the most valuable type-strain genomes for metagenomic binning, comparative biology and taxonomic classification.</title>
        <authorList>
            <person name="Goeker M."/>
        </authorList>
    </citation>
    <scope>NUCLEOTIDE SEQUENCE [LARGE SCALE GENOMIC DNA]</scope>
    <source>
        <strain evidence="5 6">DSM 100316</strain>
    </source>
</reference>
<sequence length="314" mass="35407">MLTNKENRLRLITIMSVAIALLLLSDQQASHKFWREIDWLDVIGEGGATAITLLWLSYLSISRPAGRVSRLLSYGIGAVFVAFWMDLLDEFLRLPKDAILLTWVEPIAMIGGLILLSIGLPLWHKEQCTINRQLQKREKNVREHNQVDALTKLADRHYLNDHINSQLQHKGRQSIALVILDIKDFFSFNQHYGNTEGDYVLQDIADLLLLNIRHKDLLCRYAGDSFAVVMPDTSYAVTMELSQQLQNAVQALAYKTQRDDSCCYLSVRCGVALSSPSLNTASNLIDAANQALQRSKSYDLAPRQYATTSSLQAL</sequence>
<proteinExistence type="predicted"/>
<dbReference type="PANTHER" id="PTHR45138:SF9">
    <property type="entry name" value="DIGUANYLATE CYCLASE DGCM-RELATED"/>
    <property type="match status" value="1"/>
</dbReference>
<accession>A0A3N2D617</accession>
<dbReference type="PROSITE" id="PS50887">
    <property type="entry name" value="GGDEF"/>
    <property type="match status" value="1"/>
</dbReference>
<dbReference type="AlphaFoldDB" id="A0A3N2D617"/>
<dbReference type="InterPro" id="IPR050469">
    <property type="entry name" value="Diguanylate_Cyclase"/>
</dbReference>
<evidence type="ECO:0000313" key="5">
    <source>
        <dbReference type="EMBL" id="ROR94924.1"/>
    </source>
</evidence>
<dbReference type="Pfam" id="PF00990">
    <property type="entry name" value="GGDEF"/>
    <property type="match status" value="1"/>
</dbReference>
<keyword evidence="3" id="KW-0812">Transmembrane</keyword>
<dbReference type="RefSeq" id="WP_123714056.1">
    <property type="nucleotide sequence ID" value="NZ_RKHR01000009.1"/>
</dbReference>
<keyword evidence="6" id="KW-1185">Reference proteome</keyword>
<feature type="transmembrane region" description="Helical" evidence="3">
    <location>
        <begin position="39"/>
        <end position="59"/>
    </location>
</feature>
<dbReference type="SUPFAM" id="SSF55073">
    <property type="entry name" value="Nucleotide cyclase"/>
    <property type="match status" value="1"/>
</dbReference>
<dbReference type="GO" id="GO:0005886">
    <property type="term" value="C:plasma membrane"/>
    <property type="evidence" value="ECO:0007669"/>
    <property type="project" value="TreeGrafter"/>
</dbReference>
<dbReference type="GO" id="GO:0043709">
    <property type="term" value="P:cell adhesion involved in single-species biofilm formation"/>
    <property type="evidence" value="ECO:0007669"/>
    <property type="project" value="TreeGrafter"/>
</dbReference>
<evidence type="ECO:0000256" key="1">
    <source>
        <dbReference type="ARBA" id="ARBA00012528"/>
    </source>
</evidence>
<evidence type="ECO:0000259" key="4">
    <source>
        <dbReference type="PROSITE" id="PS50887"/>
    </source>
</evidence>
<dbReference type="GO" id="GO:0052621">
    <property type="term" value="F:diguanylate cyclase activity"/>
    <property type="evidence" value="ECO:0007669"/>
    <property type="project" value="UniProtKB-EC"/>
</dbReference>
<keyword evidence="3" id="KW-1133">Transmembrane helix</keyword>
<organism evidence="5 6">
    <name type="scientific">Sinobacterium caligoides</name>
    <dbReference type="NCBI Taxonomy" id="933926"/>
    <lineage>
        <taxon>Bacteria</taxon>
        <taxon>Pseudomonadati</taxon>
        <taxon>Pseudomonadota</taxon>
        <taxon>Gammaproteobacteria</taxon>
        <taxon>Cellvibrionales</taxon>
        <taxon>Spongiibacteraceae</taxon>
        <taxon>Sinobacterium</taxon>
    </lineage>
</organism>
<dbReference type="GO" id="GO:1902201">
    <property type="term" value="P:negative regulation of bacterial-type flagellum-dependent cell motility"/>
    <property type="evidence" value="ECO:0007669"/>
    <property type="project" value="TreeGrafter"/>
</dbReference>
<dbReference type="EC" id="2.7.7.65" evidence="1"/>